<dbReference type="AlphaFoldDB" id="A0A9X1KXZ5"/>
<reference evidence="2" key="1">
    <citation type="submission" date="2021-09" db="EMBL/GenBank/DDBJ databases">
        <title>Fulvivirga sp. isolated from coastal sediment.</title>
        <authorList>
            <person name="Yu H."/>
        </authorList>
    </citation>
    <scope>NUCLEOTIDE SEQUENCE</scope>
    <source>
        <strain evidence="2">1062</strain>
    </source>
</reference>
<keyword evidence="1" id="KW-1133">Transmembrane helix</keyword>
<dbReference type="EMBL" id="JAIXNE010000003">
    <property type="protein sequence ID" value="MCA6075894.1"/>
    <property type="molecule type" value="Genomic_DNA"/>
</dbReference>
<feature type="transmembrane region" description="Helical" evidence="1">
    <location>
        <begin position="33"/>
        <end position="55"/>
    </location>
</feature>
<evidence type="ECO:0000313" key="5">
    <source>
        <dbReference type="Proteomes" id="UP001139409"/>
    </source>
</evidence>
<dbReference type="Proteomes" id="UP001139409">
    <property type="component" value="Unassembled WGS sequence"/>
</dbReference>
<feature type="transmembrane region" description="Helical" evidence="1">
    <location>
        <begin position="67"/>
        <end position="87"/>
    </location>
</feature>
<keyword evidence="1" id="KW-0472">Membrane</keyword>
<evidence type="ECO:0000313" key="2">
    <source>
        <dbReference type="EMBL" id="MCA6074717.1"/>
    </source>
</evidence>
<protein>
    <submittedName>
        <fullName evidence="2">Uncharacterized protein</fullName>
    </submittedName>
</protein>
<keyword evidence="5" id="KW-1185">Reference proteome</keyword>
<comment type="caution">
    <text evidence="2">The sequence shown here is derived from an EMBL/GenBank/DDBJ whole genome shotgun (WGS) entry which is preliminary data.</text>
</comment>
<evidence type="ECO:0000256" key="1">
    <source>
        <dbReference type="SAM" id="Phobius"/>
    </source>
</evidence>
<keyword evidence="1" id="KW-0812">Transmembrane</keyword>
<feature type="transmembrane region" description="Helical" evidence="1">
    <location>
        <begin position="7"/>
        <end position="27"/>
    </location>
</feature>
<dbReference type="EMBL" id="JAIXNE010000004">
    <property type="protein sequence ID" value="MCA6077022.1"/>
    <property type="molecule type" value="Genomic_DNA"/>
</dbReference>
<dbReference type="EMBL" id="JAIXNE010000002">
    <property type="protein sequence ID" value="MCA6074717.1"/>
    <property type="molecule type" value="Genomic_DNA"/>
</dbReference>
<organism evidence="2 5">
    <name type="scientific">Fulvivirga sedimenti</name>
    <dbReference type="NCBI Taxonomy" id="2879465"/>
    <lineage>
        <taxon>Bacteria</taxon>
        <taxon>Pseudomonadati</taxon>
        <taxon>Bacteroidota</taxon>
        <taxon>Cytophagia</taxon>
        <taxon>Cytophagales</taxon>
        <taxon>Fulvivirgaceae</taxon>
        <taxon>Fulvivirga</taxon>
    </lineage>
</organism>
<evidence type="ECO:0000313" key="3">
    <source>
        <dbReference type="EMBL" id="MCA6075894.1"/>
    </source>
</evidence>
<sequence length="88" mass="10083">MTDQRKLTLINFGIVLYFVLIYLAYYFQLDFQLISVLGELLSIPLLLAQIVFLVIGIRFAVRKKADILMIVSLLFLGICTILTFSGFF</sequence>
<gene>
    <name evidence="2" type="ORF">LDX50_07535</name>
    <name evidence="3" type="ORF">LDX50_13505</name>
    <name evidence="4" type="ORF">LDX50_19225</name>
</gene>
<evidence type="ECO:0000313" key="4">
    <source>
        <dbReference type="EMBL" id="MCA6077022.1"/>
    </source>
</evidence>
<proteinExistence type="predicted"/>
<accession>A0A9X1KXZ5</accession>
<dbReference type="RefSeq" id="WP_225697830.1">
    <property type="nucleotide sequence ID" value="NZ_JAIXNE010000002.1"/>
</dbReference>
<name>A0A9X1KXZ5_9BACT</name>